<dbReference type="Pfam" id="PF11533">
    <property type="entry name" value="AtzH-like"/>
    <property type="match status" value="1"/>
</dbReference>
<gene>
    <name evidence="2" type="ORF">M2152_001774</name>
</gene>
<dbReference type="InterPro" id="IPR023631">
    <property type="entry name" value="Amidase_dom"/>
</dbReference>
<evidence type="ECO:0000313" key="3">
    <source>
        <dbReference type="Proteomes" id="UP001160142"/>
    </source>
</evidence>
<name>A0ABT6KQW1_9MICO</name>
<dbReference type="GO" id="GO:0004040">
    <property type="term" value="F:amidase activity"/>
    <property type="evidence" value="ECO:0007669"/>
    <property type="project" value="UniProtKB-EC"/>
</dbReference>
<dbReference type="InterPro" id="IPR036928">
    <property type="entry name" value="AS_sf"/>
</dbReference>
<evidence type="ECO:0000313" key="2">
    <source>
        <dbReference type="EMBL" id="MDH6181592.1"/>
    </source>
</evidence>
<dbReference type="Proteomes" id="UP001160142">
    <property type="component" value="Unassembled WGS sequence"/>
</dbReference>
<feature type="domain" description="Amidase" evidence="1">
    <location>
        <begin position="135"/>
        <end position="293"/>
    </location>
</feature>
<keyword evidence="2" id="KW-0378">Hydrolase</keyword>
<dbReference type="Gene3D" id="3.10.450.50">
    <property type="match status" value="1"/>
</dbReference>
<dbReference type="CDD" id="cd00531">
    <property type="entry name" value="NTF2_like"/>
    <property type="match status" value="1"/>
</dbReference>
<dbReference type="Pfam" id="PF01425">
    <property type="entry name" value="Amidase"/>
    <property type="match status" value="1"/>
</dbReference>
<dbReference type="SUPFAM" id="SSF54427">
    <property type="entry name" value="NTF2-like"/>
    <property type="match status" value="1"/>
</dbReference>
<dbReference type="EC" id="3.5.1.4" evidence="2"/>
<dbReference type="PANTHER" id="PTHR46310">
    <property type="entry name" value="AMIDASE 1"/>
    <property type="match status" value="1"/>
</dbReference>
<dbReference type="RefSeq" id="WP_322133900.1">
    <property type="nucleotide sequence ID" value="NZ_CP085036.1"/>
</dbReference>
<accession>A0ABT6KQW1</accession>
<dbReference type="EMBL" id="JARXVQ010000001">
    <property type="protein sequence ID" value="MDH6181592.1"/>
    <property type="molecule type" value="Genomic_DNA"/>
</dbReference>
<dbReference type="SUPFAM" id="SSF75304">
    <property type="entry name" value="Amidase signature (AS) enzymes"/>
    <property type="match status" value="1"/>
</dbReference>
<dbReference type="InterPro" id="IPR032710">
    <property type="entry name" value="NTF2-like_dom_sf"/>
</dbReference>
<proteinExistence type="predicted"/>
<organism evidence="2 3">
    <name type="scientific">Antiquaquibacter oligotrophicus</name>
    <dbReference type="NCBI Taxonomy" id="2880260"/>
    <lineage>
        <taxon>Bacteria</taxon>
        <taxon>Bacillati</taxon>
        <taxon>Actinomycetota</taxon>
        <taxon>Actinomycetes</taxon>
        <taxon>Micrococcales</taxon>
        <taxon>Microbacteriaceae</taxon>
        <taxon>Antiquaquibacter</taxon>
    </lineage>
</organism>
<reference evidence="2 3" key="1">
    <citation type="submission" date="2023-04" db="EMBL/GenBank/DDBJ databases">
        <title>Genome Encyclopedia of Bacteria and Archaea VI: Functional Genomics of Type Strains.</title>
        <authorList>
            <person name="Whitman W."/>
        </authorList>
    </citation>
    <scope>NUCLEOTIDE SEQUENCE [LARGE SCALE GENOMIC DNA]</scope>
    <source>
        <strain evidence="2 3">SG_E_30_P1</strain>
    </source>
</reference>
<sequence length="501" mass="51207">MGDVLQAFWRYERALMANDLVELDALFAPGPDTLRGDAAGILVGHDAISDFRRGRGGAPLREILHVEVREVSDDAALVIAVTAPRTGGRGQQTQLWRRIDGDWKVTAAHVSLPVPAIDSRIWRAAGAPLVPPSGEGPLAGESVAVKDLFAVGGYAVGAGNPVWLAEASVESANATAVQQLLDHGASVAGIAQTDEFAYSIAGQNSHYGTPPSPAVVGGLPGGSTSGPASAVALGQASIGLGTDTGGSIRVPASYQGLWGLRTTHGAVSAEGLLPLAPTFDTVGWLTRNAASLKGAAGASLREHAAAGDFVVAPDLLEHATPDVRAAFTAAVGEHERIDIGDASELLYIFRSVQAAEAWATHGAWVSAHPGALGPDVAGRFAAAALVTAEQESSARLRLAEARARLDEVLGDRVLLLPSASSIAPSAVTDAATVEATRQGTMRLTSVAGITGRPALSVPLLSVPQSGALLPAPVGLCLVGPRHSEIALIALGEQLLESSSRS</sequence>
<dbReference type="InterPro" id="IPR024507">
    <property type="entry name" value="AtzH-like"/>
</dbReference>
<protein>
    <submittedName>
        <fullName evidence="2">Amidase</fullName>
        <ecNumber evidence="2">3.5.1.4</ecNumber>
    </submittedName>
</protein>
<dbReference type="PANTHER" id="PTHR46310:SF7">
    <property type="entry name" value="AMIDASE 1"/>
    <property type="match status" value="1"/>
</dbReference>
<comment type="caution">
    <text evidence="2">The sequence shown here is derived from an EMBL/GenBank/DDBJ whole genome shotgun (WGS) entry which is preliminary data.</text>
</comment>
<evidence type="ECO:0000259" key="1">
    <source>
        <dbReference type="Pfam" id="PF01425"/>
    </source>
</evidence>
<dbReference type="Gene3D" id="3.90.1300.10">
    <property type="entry name" value="Amidase signature (AS) domain"/>
    <property type="match status" value="1"/>
</dbReference>
<keyword evidence="3" id="KW-1185">Reference proteome</keyword>